<organism evidence="1 2">
    <name type="scientific">Pieris macdunnoughi</name>
    <dbReference type="NCBI Taxonomy" id="345717"/>
    <lineage>
        <taxon>Eukaryota</taxon>
        <taxon>Metazoa</taxon>
        <taxon>Ecdysozoa</taxon>
        <taxon>Arthropoda</taxon>
        <taxon>Hexapoda</taxon>
        <taxon>Insecta</taxon>
        <taxon>Pterygota</taxon>
        <taxon>Neoptera</taxon>
        <taxon>Endopterygota</taxon>
        <taxon>Lepidoptera</taxon>
        <taxon>Glossata</taxon>
        <taxon>Ditrysia</taxon>
        <taxon>Papilionoidea</taxon>
        <taxon>Pieridae</taxon>
        <taxon>Pierinae</taxon>
        <taxon>Pieris</taxon>
    </lineage>
</organism>
<comment type="caution">
    <text evidence="1">The sequence shown here is derived from an EMBL/GenBank/DDBJ whole genome shotgun (WGS) entry which is preliminary data.</text>
</comment>
<proteinExistence type="predicted"/>
<name>A0A821VG50_9NEOP</name>
<dbReference type="Proteomes" id="UP000663880">
    <property type="component" value="Unassembled WGS sequence"/>
</dbReference>
<evidence type="ECO:0000313" key="2">
    <source>
        <dbReference type="Proteomes" id="UP000663880"/>
    </source>
</evidence>
<evidence type="ECO:0000313" key="1">
    <source>
        <dbReference type="EMBL" id="CAF4907357.1"/>
    </source>
</evidence>
<keyword evidence="2" id="KW-1185">Reference proteome</keyword>
<sequence>MRCNRSKMLLFHGVAEESKEDITAVFTEVSPLKDRLDEMEARNNLVSLRGCQAVSTLSLLMAPSTEHRVISMTELKANFLNSY</sequence>
<gene>
    <name evidence="1" type="ORF">PMACD_LOCUS11818</name>
</gene>
<dbReference type="EMBL" id="CAJOBZ010000042">
    <property type="protein sequence ID" value="CAF4907357.1"/>
    <property type="molecule type" value="Genomic_DNA"/>
</dbReference>
<protein>
    <submittedName>
        <fullName evidence="1">Uncharacterized protein</fullName>
    </submittedName>
</protein>
<dbReference type="AlphaFoldDB" id="A0A821VG50"/>
<reference evidence="1" key="1">
    <citation type="submission" date="2021-02" db="EMBL/GenBank/DDBJ databases">
        <authorList>
            <person name="Steward A R."/>
        </authorList>
    </citation>
    <scope>NUCLEOTIDE SEQUENCE</scope>
</reference>
<accession>A0A821VG50</accession>